<dbReference type="InterPro" id="IPR053879">
    <property type="entry name" value="HYDIN_VesB_CFA65-like_Ig"/>
</dbReference>
<dbReference type="Proteomes" id="UP000719412">
    <property type="component" value="Unassembled WGS sequence"/>
</dbReference>
<evidence type="ECO:0000256" key="5">
    <source>
        <dbReference type="ARBA" id="ARBA00023273"/>
    </source>
</evidence>
<name>A0A8J6HRV8_TENMO</name>
<sequence length="977" mass="110301">MGFIPQDCGVFEEFYYFTIPVHNIQETFLLVGVAREPKIYFDQSHLDLPPTVIGINVVRQVLLKNDENEKYSFKFGKLSMLSHGLSMQPTSGFLDPHESTPIRIFYNPKNKGSANFDLKCFVEKIKAPLELSVTCNCYEVEAAVSYIDQSGKEVQLVTNRINILRMGAMVPHQKYEVPFTIVNIGKTAFEWFWTMYVDKISGMFDIIVDTSEDILQAGETLHTKMIVIPLIKSQLQPHKIYLKIPFGPTYPLQLSGSAEKPPFKLSFSEYDFGPCLVQRSRSKFYKTVLKFSNLNVWPLTVEKGKHESHMSTDFQSGEVGPHGHQNITIYFHPLIIGQHNLELPLYVDGKKTHVNILGKAVPLKLAFVDQTDKFVDLGAVMVGKTRVKTVRVLNESECAVNILFNFWERLPQRPTKETPEESLEIPKEEPKTPKDKKKKKKGSKGSKKRKKKGKKSKSSKSSKSSKKKKKKSGKKSGKGSKKSSKGTKKGSKGTKKGSKRSKKSSKKSSKRSKKSSKKSSKGSKKSKGKKSKKKQETAPVETKVPKRGIDFMTITPETSVRVGPQKTTEFTITFKPQERVDPFVEKIFYRTQNYVDAFCMVKGSAIAPEFSLDRTHLTFGNVVVNFERKMNVVLRNTGDIPLRFKWLLNKKEENFSITPNKGYILPGTQLIFDVFFKPKAVKCWIKSKLLCHIANVDKQLELIVSGSCITLPPPKGTINFACPVREYEQKNITISNPTNTLWEIVPYISGDSSFKIPEIIRIEEKKEGDCEIIYAPMRLQEHSAVLSLPTPDGLIVSYVLKGVASAPSPAGHITREILCKVQHVENLPVMNWLQVKQQFHVSTSVNGHVSPKNLFLVGGNALIEVPPKSSRIYNWTITPINEGPLELKVTFTNKATMEYLFYEVSLKVLPNKHLDSIEFSTCARIPVTKLIKLENPVNVPVEYHMSCAKDALVFEKIVTLEPHSVVPEFLACCRFGF</sequence>
<keyword evidence="4" id="KW-0969">Cilium</keyword>
<feature type="compositionally biased region" description="Basic and acidic residues" evidence="6">
    <location>
        <begin position="414"/>
        <end position="433"/>
    </location>
</feature>
<evidence type="ECO:0000256" key="4">
    <source>
        <dbReference type="ARBA" id="ARBA00023069"/>
    </source>
</evidence>
<comment type="subcellular location">
    <subcellularLocation>
        <location evidence="1">Cell projection</location>
        <location evidence="1">Cilium</location>
    </subcellularLocation>
    <subcellularLocation>
        <location evidence="2">Cytoplasm</location>
    </subcellularLocation>
</comment>
<dbReference type="InterPro" id="IPR013783">
    <property type="entry name" value="Ig-like_fold"/>
</dbReference>
<dbReference type="GO" id="GO:1904158">
    <property type="term" value="P:axonemal central apparatus assembly"/>
    <property type="evidence" value="ECO:0007669"/>
    <property type="project" value="TreeGrafter"/>
</dbReference>
<keyword evidence="9" id="KW-1185">Reference proteome</keyword>
<dbReference type="GO" id="GO:0005930">
    <property type="term" value="C:axoneme"/>
    <property type="evidence" value="ECO:0007669"/>
    <property type="project" value="TreeGrafter"/>
</dbReference>
<dbReference type="EMBL" id="JABDTM020014373">
    <property type="protein sequence ID" value="KAH0819512.1"/>
    <property type="molecule type" value="Genomic_DNA"/>
</dbReference>
<feature type="region of interest" description="Disordered" evidence="6">
    <location>
        <begin position="414"/>
        <end position="545"/>
    </location>
</feature>
<dbReference type="InterPro" id="IPR033305">
    <property type="entry name" value="Hydin-like"/>
</dbReference>
<evidence type="ECO:0000313" key="9">
    <source>
        <dbReference type="Proteomes" id="UP000719412"/>
    </source>
</evidence>
<keyword evidence="3" id="KW-0963">Cytoplasm</keyword>
<dbReference type="PANTHER" id="PTHR23053:SF0">
    <property type="entry name" value="HYDROCEPHALUS-INDUCING PROTEIN HOMOLOG"/>
    <property type="match status" value="1"/>
</dbReference>
<evidence type="ECO:0000256" key="1">
    <source>
        <dbReference type="ARBA" id="ARBA00004138"/>
    </source>
</evidence>
<dbReference type="InterPro" id="IPR000535">
    <property type="entry name" value="MSP_dom"/>
</dbReference>
<dbReference type="Pfam" id="PF22544">
    <property type="entry name" value="HYDIN_VesB_CFA65-like_Ig"/>
    <property type="match status" value="2"/>
</dbReference>
<feature type="compositionally biased region" description="Basic residues" evidence="6">
    <location>
        <begin position="434"/>
        <end position="533"/>
    </location>
</feature>
<dbReference type="AlphaFoldDB" id="A0A8J6HRV8"/>
<feature type="domain" description="MSP" evidence="7">
    <location>
        <begin position="32"/>
        <end position="164"/>
    </location>
</feature>
<evidence type="ECO:0000256" key="3">
    <source>
        <dbReference type="ARBA" id="ARBA00022490"/>
    </source>
</evidence>
<evidence type="ECO:0000256" key="6">
    <source>
        <dbReference type="SAM" id="MobiDB-lite"/>
    </source>
</evidence>
<dbReference type="PROSITE" id="PS50202">
    <property type="entry name" value="MSP"/>
    <property type="match status" value="1"/>
</dbReference>
<dbReference type="Gene3D" id="2.60.40.10">
    <property type="entry name" value="Immunoglobulins"/>
    <property type="match status" value="3"/>
</dbReference>
<evidence type="ECO:0000256" key="2">
    <source>
        <dbReference type="ARBA" id="ARBA00004496"/>
    </source>
</evidence>
<dbReference type="GO" id="GO:0003341">
    <property type="term" value="P:cilium movement"/>
    <property type="evidence" value="ECO:0007669"/>
    <property type="project" value="TreeGrafter"/>
</dbReference>
<evidence type="ECO:0000259" key="7">
    <source>
        <dbReference type="PROSITE" id="PS50202"/>
    </source>
</evidence>
<evidence type="ECO:0000313" key="8">
    <source>
        <dbReference type="EMBL" id="KAH0819512.1"/>
    </source>
</evidence>
<comment type="caution">
    <text evidence="8">The sequence shown here is derived from an EMBL/GenBank/DDBJ whole genome shotgun (WGS) entry which is preliminary data.</text>
</comment>
<gene>
    <name evidence="8" type="ORF">GEV33_003279</name>
</gene>
<reference evidence="8" key="2">
    <citation type="submission" date="2021-08" db="EMBL/GenBank/DDBJ databases">
        <authorList>
            <person name="Eriksson T."/>
        </authorList>
    </citation>
    <scope>NUCLEOTIDE SEQUENCE</scope>
    <source>
        <strain evidence="8">Stoneville</strain>
        <tissue evidence="8">Whole head</tissue>
    </source>
</reference>
<accession>A0A8J6HRV8</accession>
<dbReference type="PANTHER" id="PTHR23053">
    <property type="entry name" value="DLEC1 DELETED IN LUNG AND ESOPHAGEAL CANCER 1"/>
    <property type="match status" value="1"/>
</dbReference>
<proteinExistence type="predicted"/>
<keyword evidence="5" id="KW-0966">Cell projection</keyword>
<organism evidence="8 9">
    <name type="scientific">Tenebrio molitor</name>
    <name type="common">Yellow mealworm beetle</name>
    <dbReference type="NCBI Taxonomy" id="7067"/>
    <lineage>
        <taxon>Eukaryota</taxon>
        <taxon>Metazoa</taxon>
        <taxon>Ecdysozoa</taxon>
        <taxon>Arthropoda</taxon>
        <taxon>Hexapoda</taxon>
        <taxon>Insecta</taxon>
        <taxon>Pterygota</taxon>
        <taxon>Neoptera</taxon>
        <taxon>Endopterygota</taxon>
        <taxon>Coleoptera</taxon>
        <taxon>Polyphaga</taxon>
        <taxon>Cucujiformia</taxon>
        <taxon>Tenebrionidae</taxon>
        <taxon>Tenebrio</taxon>
    </lineage>
</organism>
<reference evidence="8" key="1">
    <citation type="journal article" date="2020" name="J Insects Food Feed">
        <title>The yellow mealworm (Tenebrio molitor) genome: a resource for the emerging insects as food and feed industry.</title>
        <authorList>
            <person name="Eriksson T."/>
            <person name="Andere A."/>
            <person name="Kelstrup H."/>
            <person name="Emery V."/>
            <person name="Picard C."/>
        </authorList>
    </citation>
    <scope>NUCLEOTIDE SEQUENCE</scope>
    <source>
        <strain evidence="8">Stoneville</strain>
        <tissue evidence="8">Whole head</tissue>
    </source>
</reference>
<protein>
    <recommendedName>
        <fullName evidence="7">MSP domain-containing protein</fullName>
    </recommendedName>
</protein>